<organism evidence="1 2">
    <name type="scientific">Citrobacter phage Moon</name>
    <dbReference type="NCBI Taxonomy" id="1540095"/>
    <lineage>
        <taxon>Viruses</taxon>
        <taxon>Duplodnaviria</taxon>
        <taxon>Heunggongvirae</taxon>
        <taxon>Uroviricota</taxon>
        <taxon>Caudoviricetes</taxon>
        <taxon>Pantevenvirales</taxon>
        <taxon>Straboviridae</taxon>
        <taxon>Tevenvirinae</taxon>
        <taxon>Moonvirus</taxon>
        <taxon>Moonvirus moon</taxon>
    </lineage>
</organism>
<reference evidence="1 2" key="1">
    <citation type="journal article" date="2015" name="Genome Announc.">
        <title>Complete Genome Sequence of Citrobacter freundii Myophage Moon.</title>
        <authorList>
            <person name="Edwards G.B."/>
            <person name="Luna A.J."/>
            <person name="Hernandez A.C."/>
            <person name="Kuty Everett G.F."/>
        </authorList>
    </citation>
    <scope>NUCLEOTIDE SEQUENCE [LARGE SCALE GENOMIC DNA]</scope>
</reference>
<name>A0A0A0YQ79_9CAUD</name>
<keyword evidence="2" id="KW-1185">Reference proteome</keyword>
<dbReference type="KEGG" id="vg:24721744"/>
<protein>
    <submittedName>
        <fullName evidence="1">Uncharacterized protein</fullName>
    </submittedName>
</protein>
<accession>A0A0A0YQ79</accession>
<dbReference type="RefSeq" id="YP_009146578.1">
    <property type="nucleotide sequence ID" value="NC_027331.1"/>
</dbReference>
<dbReference type="EMBL" id="KM236240">
    <property type="protein sequence ID" value="AIX12116.1"/>
    <property type="molecule type" value="Genomic_DNA"/>
</dbReference>
<proteinExistence type="predicted"/>
<gene>
    <name evidence="1" type="ORF">CPT_Moon145</name>
</gene>
<evidence type="ECO:0000313" key="2">
    <source>
        <dbReference type="Proteomes" id="UP000030323"/>
    </source>
</evidence>
<dbReference type="Proteomes" id="UP000030323">
    <property type="component" value="Segment"/>
</dbReference>
<dbReference type="GeneID" id="24721744"/>
<sequence>MFYEIGAKNKADPKKLEEKDTVPVIRERIRRQLLKGGVPGSLIDKLAPHTFPMSDDYEIHSDQFKRIKCGHLLVRTWSDLRNFLSTLQSECYSVRYTGVYGFYYSDISINNLDREITIPGMTLFEAAGHYAFNLECKTSTFSKPFRISVLIDRVRATKRNGFEKKYDLECLSSDRPAKVNAIAKFISNYDKADAVDVNLDDFINLCRDELKVKE</sequence>
<evidence type="ECO:0000313" key="1">
    <source>
        <dbReference type="EMBL" id="AIX12116.1"/>
    </source>
</evidence>